<sequence>MNKIIISNNFDSVKAEILSQNKNSKFYENSEILIDDARSAIDEAYIAENSLKTIVLMGQKFRTEAQNALLLVLEDSPKNIEFILVGGSKSLFLPTIRSRLAIINRLEKVEIPKIDLNFKKLTLHDINTFLKEKVALEKKGDLSKEELLNLVHSVVKTSILQGVKFNTSELEYINKLFVLANLNTKARAILTPLLLMIGDKR</sequence>
<dbReference type="AlphaFoldDB" id="A0A7M1LF29"/>
<accession>A0A7M1LF29</accession>
<keyword evidence="2" id="KW-1185">Reference proteome</keyword>
<dbReference type="Gene3D" id="3.40.50.300">
    <property type="entry name" value="P-loop containing nucleotide triphosphate hydrolases"/>
    <property type="match status" value="1"/>
</dbReference>
<dbReference type="RefSeq" id="WP_025803306.1">
    <property type="nucleotide sequence ID" value="NZ_CP053842.1"/>
</dbReference>
<evidence type="ECO:0008006" key="3">
    <source>
        <dbReference type="Google" id="ProtNLM"/>
    </source>
</evidence>
<dbReference type="InterPro" id="IPR027417">
    <property type="entry name" value="P-loop_NTPase"/>
</dbReference>
<evidence type="ECO:0000313" key="2">
    <source>
        <dbReference type="Proteomes" id="UP000594749"/>
    </source>
</evidence>
<organism evidence="1 2">
    <name type="scientific">Campylobacter corcagiensis</name>
    <dbReference type="NCBI Taxonomy" id="1448857"/>
    <lineage>
        <taxon>Bacteria</taxon>
        <taxon>Pseudomonadati</taxon>
        <taxon>Campylobacterota</taxon>
        <taxon>Epsilonproteobacteria</taxon>
        <taxon>Campylobacterales</taxon>
        <taxon>Campylobacteraceae</taxon>
        <taxon>Campylobacter</taxon>
    </lineage>
</organism>
<dbReference type="NCBIfam" id="NF006296">
    <property type="entry name" value="PRK08485.1"/>
    <property type="match status" value="1"/>
</dbReference>
<dbReference type="Pfam" id="PF13177">
    <property type="entry name" value="DNA_pol3_delta2"/>
    <property type="match status" value="1"/>
</dbReference>
<name>A0A7M1LF29_9BACT</name>
<proteinExistence type="predicted"/>
<gene>
    <name evidence="1" type="ORF">IMC76_06985</name>
</gene>
<evidence type="ECO:0000313" key="1">
    <source>
        <dbReference type="EMBL" id="QOQ86951.1"/>
    </source>
</evidence>
<dbReference type="Proteomes" id="UP000594749">
    <property type="component" value="Chromosome"/>
</dbReference>
<reference evidence="1 2" key="1">
    <citation type="submission" date="2020-10" db="EMBL/GenBank/DDBJ databases">
        <title>Campylobacter and Helicobacter PacBio genomes.</title>
        <authorList>
            <person name="Lane C."/>
        </authorList>
    </citation>
    <scope>NUCLEOTIDE SEQUENCE [LARGE SCALE GENOMIC DNA]</scope>
    <source>
        <strain evidence="1 2">2016D-0077</strain>
    </source>
</reference>
<dbReference type="SUPFAM" id="SSF52540">
    <property type="entry name" value="P-loop containing nucleoside triphosphate hydrolases"/>
    <property type="match status" value="1"/>
</dbReference>
<dbReference type="OrthoDB" id="9811073at2"/>
<dbReference type="EMBL" id="CP063078">
    <property type="protein sequence ID" value="QOQ86951.1"/>
    <property type="molecule type" value="Genomic_DNA"/>
</dbReference>
<protein>
    <recommendedName>
        <fullName evidence="3">DNA polymerase III subunit delta</fullName>
    </recommendedName>
</protein>